<dbReference type="Pfam" id="PF05717">
    <property type="entry name" value="TnpB_IS66"/>
    <property type="match status" value="1"/>
</dbReference>
<accession>A0A2S5CG36</accession>
<dbReference type="Pfam" id="PF13817">
    <property type="entry name" value="DDE_Tnp_IS66_C"/>
    <property type="match status" value="1"/>
</dbReference>
<comment type="caution">
    <text evidence="3">The sequence shown here is derived from an EMBL/GenBank/DDBJ whole genome shotgun (WGS) entry which is preliminary data.</text>
</comment>
<dbReference type="NCBIfam" id="NF033819">
    <property type="entry name" value="IS66_TnpB"/>
    <property type="match status" value="1"/>
</dbReference>
<evidence type="ECO:0000313" key="3">
    <source>
        <dbReference type="EMBL" id="POZ49702.1"/>
    </source>
</evidence>
<evidence type="ECO:0000313" key="4">
    <source>
        <dbReference type="Proteomes" id="UP000237423"/>
    </source>
</evidence>
<dbReference type="InterPro" id="IPR004291">
    <property type="entry name" value="Transposase_IS66_central"/>
</dbReference>
<dbReference type="RefSeq" id="WP_103975893.1">
    <property type="nucleotide sequence ID" value="NZ_PGFZ01000027.1"/>
</dbReference>
<evidence type="ECO:0000259" key="2">
    <source>
        <dbReference type="Pfam" id="PF13817"/>
    </source>
</evidence>
<feature type="domain" description="Transposase IS66 C-terminal" evidence="2">
    <location>
        <begin position="197"/>
        <end position="230"/>
    </location>
</feature>
<organism evidence="3 4">
    <name type="scientific">Methylovulum psychrotolerans</name>
    <dbReference type="NCBI Taxonomy" id="1704499"/>
    <lineage>
        <taxon>Bacteria</taxon>
        <taxon>Pseudomonadati</taxon>
        <taxon>Pseudomonadota</taxon>
        <taxon>Gammaproteobacteria</taxon>
        <taxon>Methylococcales</taxon>
        <taxon>Methylococcaceae</taxon>
        <taxon>Methylovulum</taxon>
    </lineage>
</organism>
<name>A0A2S5CG36_9GAMM</name>
<dbReference type="AlphaFoldDB" id="A0A2S5CG36"/>
<sequence>MPGLIPCPPQIWLAVSPVDMRKGADGLSAIVQQALGHTPCAGSAFVFRNRAGNRLKLLLWDGNGVWLCQRRLHRGGFVWPAAADTVFQVTGAQWHWLVAGVDWQRLSAVPKSQPQLHAFHDWLLKTRTVTAPGGASSKALDYTLKRWPALVRYAETGHLPIDNNPVENCIRPIALGKKNWLFAGSERAGQRAAAIQTLLGTAKLNDLNPAAWLKETLEKLPVWPNSRIAE</sequence>
<dbReference type="EMBL" id="PGFZ01000027">
    <property type="protein sequence ID" value="POZ49702.1"/>
    <property type="molecule type" value="Genomic_DNA"/>
</dbReference>
<dbReference type="PANTHER" id="PTHR36455:SF1">
    <property type="entry name" value="BLR8292 PROTEIN"/>
    <property type="match status" value="1"/>
</dbReference>
<proteinExistence type="predicted"/>
<dbReference type="PANTHER" id="PTHR36455">
    <property type="match status" value="1"/>
</dbReference>
<dbReference type="InterPro" id="IPR008878">
    <property type="entry name" value="Transposase_IS66_Orf2"/>
</dbReference>
<evidence type="ECO:0000259" key="1">
    <source>
        <dbReference type="Pfam" id="PF03050"/>
    </source>
</evidence>
<feature type="domain" description="Transposase IS66 central" evidence="1">
    <location>
        <begin position="111"/>
        <end position="190"/>
    </location>
</feature>
<protein>
    <submittedName>
        <fullName evidence="3">IS66 family transposase</fullName>
    </submittedName>
</protein>
<dbReference type="Pfam" id="PF03050">
    <property type="entry name" value="DDE_Tnp_IS66"/>
    <property type="match status" value="1"/>
</dbReference>
<reference evidence="3 4" key="1">
    <citation type="submission" date="2017-11" db="EMBL/GenBank/DDBJ databases">
        <title>Draft Genome Sequence of Methylobacter psychrotolerans Sph1T, an Obligate Methanotroph from Low-Temperature Environments.</title>
        <authorList>
            <person name="Oshkin I.Y."/>
            <person name="Miroshnikov K."/>
            <person name="Belova S.E."/>
            <person name="Korzhenkov A."/>
            <person name="Toshchakov S.V."/>
            <person name="Dedysh S.N."/>
        </authorList>
    </citation>
    <scope>NUCLEOTIDE SEQUENCE [LARGE SCALE GENOMIC DNA]</scope>
    <source>
        <strain evidence="3 4">Sph1</strain>
    </source>
</reference>
<gene>
    <name evidence="3" type="ORF">AADEFJLK_04502</name>
</gene>
<dbReference type="InterPro" id="IPR039552">
    <property type="entry name" value="IS66_C"/>
</dbReference>
<dbReference type="Proteomes" id="UP000237423">
    <property type="component" value="Unassembled WGS sequence"/>
</dbReference>